<feature type="chain" id="PRO_5046577313" description="Right handed beta helix domain-containing protein" evidence="2">
    <location>
        <begin position="20"/>
        <end position="456"/>
    </location>
</feature>
<dbReference type="Gene3D" id="2.160.20.10">
    <property type="entry name" value="Single-stranded right-handed beta-helix, Pectin lyase-like"/>
    <property type="match status" value="1"/>
</dbReference>
<keyword evidence="1" id="KW-0472">Membrane</keyword>
<accession>A0ABQ8Y154</accession>
<dbReference type="InterPro" id="IPR011050">
    <property type="entry name" value="Pectin_lyase_fold/virulence"/>
</dbReference>
<comment type="caution">
    <text evidence="3">The sequence shown here is derived from an EMBL/GenBank/DDBJ whole genome shotgun (WGS) entry which is preliminary data.</text>
</comment>
<reference evidence="3" key="1">
    <citation type="submission" date="2022-08" db="EMBL/GenBank/DDBJ databases">
        <title>Novel sulfate-reducing endosymbionts in the free-living metamonad Anaeramoeba.</title>
        <authorList>
            <person name="Jerlstrom-Hultqvist J."/>
            <person name="Cepicka I."/>
            <person name="Gallot-Lavallee L."/>
            <person name="Salas-Leiva D."/>
            <person name="Curtis B.A."/>
            <person name="Zahonova K."/>
            <person name="Pipaliya S."/>
            <person name="Dacks J."/>
            <person name="Roger A.J."/>
        </authorList>
    </citation>
    <scope>NUCLEOTIDE SEQUENCE</scope>
    <source>
        <strain evidence="3">Schooner1</strain>
    </source>
</reference>
<evidence type="ECO:0000313" key="4">
    <source>
        <dbReference type="Proteomes" id="UP001150062"/>
    </source>
</evidence>
<dbReference type="SUPFAM" id="SSF51126">
    <property type="entry name" value="Pectin lyase-like"/>
    <property type="match status" value="1"/>
</dbReference>
<evidence type="ECO:0008006" key="5">
    <source>
        <dbReference type="Google" id="ProtNLM"/>
    </source>
</evidence>
<evidence type="ECO:0000256" key="2">
    <source>
        <dbReference type="SAM" id="SignalP"/>
    </source>
</evidence>
<gene>
    <name evidence="3" type="ORF">M0813_26495</name>
</gene>
<name>A0ABQ8Y154_9EUKA</name>
<evidence type="ECO:0000256" key="1">
    <source>
        <dbReference type="SAM" id="Phobius"/>
    </source>
</evidence>
<proteinExistence type="predicted"/>
<feature type="signal peptide" evidence="2">
    <location>
        <begin position="1"/>
        <end position="19"/>
    </location>
</feature>
<keyword evidence="1" id="KW-0812">Transmembrane</keyword>
<keyword evidence="1" id="KW-1133">Transmembrane helix</keyword>
<protein>
    <recommendedName>
        <fullName evidence="5">Right handed beta helix domain-containing protein</fullName>
    </recommendedName>
</protein>
<dbReference type="Proteomes" id="UP001150062">
    <property type="component" value="Unassembled WGS sequence"/>
</dbReference>
<sequence>MNFTKTFLLFFVFFLNLNALLPSDAPSLGNPPDTHAIVTVSTIEELNSAIYDAVDHTTIWVKSGSYDLTTLAQKQLSTPNNYKLTDLVIRGETGNPEDVIIEGVSATDDSATFGIQIWDTENVVIADMTFRRVFYHCVSIHPENGATQVKLYHLIFEDAGEQLVKVNKGTDNALEGLIIQYCTFKYTDGVPNKSNGECYSNGISAHYVTGMILENCLFRNNYCQDSGQLCGGNILVWSKSKDTQIIGNTFYNYAQGIVLGLNEDEDDHTGGIVKNNIFYRAKTTNYQQDVSIYVISKNAKVYHNTIITEDSYYAPLEVRYEFATGVVFKNNLLDSGFINYRNNAPDANQNSGNIFDVETDQFYDYDSQNFKAKNENATFVDKVDTIQECNVDFSLITRPQGEKSDIGAFEYKLDDSNDSDNDSDDDDIVSSAQNIGAHLFGKILILFSFLLILFKF</sequence>
<evidence type="ECO:0000313" key="3">
    <source>
        <dbReference type="EMBL" id="KAJ6237917.1"/>
    </source>
</evidence>
<dbReference type="EMBL" id="JAOAOG010000236">
    <property type="protein sequence ID" value="KAJ6237917.1"/>
    <property type="molecule type" value="Genomic_DNA"/>
</dbReference>
<organism evidence="3 4">
    <name type="scientific">Anaeramoeba flamelloides</name>
    <dbReference type="NCBI Taxonomy" id="1746091"/>
    <lineage>
        <taxon>Eukaryota</taxon>
        <taxon>Metamonada</taxon>
        <taxon>Anaeramoebidae</taxon>
        <taxon>Anaeramoeba</taxon>
    </lineage>
</organism>
<keyword evidence="2" id="KW-0732">Signal</keyword>
<dbReference type="SMART" id="SM00710">
    <property type="entry name" value="PbH1"/>
    <property type="match status" value="6"/>
</dbReference>
<feature type="transmembrane region" description="Helical" evidence="1">
    <location>
        <begin position="435"/>
        <end position="454"/>
    </location>
</feature>
<dbReference type="InterPro" id="IPR006626">
    <property type="entry name" value="PbH1"/>
</dbReference>
<keyword evidence="4" id="KW-1185">Reference proteome</keyword>
<dbReference type="InterPro" id="IPR012334">
    <property type="entry name" value="Pectin_lyas_fold"/>
</dbReference>